<dbReference type="GeneID" id="29990706"/>
<keyword evidence="3" id="KW-1185">Reference proteome</keyword>
<dbReference type="EMBL" id="JPDN02000062">
    <property type="protein sequence ID" value="PON20703.1"/>
    <property type="molecule type" value="Genomic_DNA"/>
</dbReference>
<dbReference type="AlphaFoldDB" id="A0A2P4Z8T7"/>
<reference evidence="2 3" key="1">
    <citation type="journal article" date="2016" name="Genome Announc.">
        <title>Draft Whole-Genome Sequence of Trichoderma gamsii T6085, a Promising Biocontrol Agent of Fusarium Head Blight on Wheat.</title>
        <authorList>
            <person name="Baroncelli R."/>
            <person name="Zapparata A."/>
            <person name="Piaggeschi G."/>
            <person name="Sarrocco S."/>
            <person name="Vannacci G."/>
        </authorList>
    </citation>
    <scope>NUCLEOTIDE SEQUENCE [LARGE SCALE GENOMIC DNA]</scope>
    <source>
        <strain evidence="2 3">T6085</strain>
    </source>
</reference>
<dbReference type="RefSeq" id="XP_018656156.1">
    <property type="nucleotide sequence ID" value="XM_018810623.1"/>
</dbReference>
<sequence length="76" mass="8225">MCKLGHGGDYAVCAQQLGQTAQQQQQQEQEQKQKLGAQAQKEDDSRWLAGEFKTAAAAVTAEMQAMPREKSPGSGM</sequence>
<evidence type="ECO:0000256" key="1">
    <source>
        <dbReference type="SAM" id="MobiDB-lite"/>
    </source>
</evidence>
<feature type="region of interest" description="Disordered" evidence="1">
    <location>
        <begin position="19"/>
        <end position="45"/>
    </location>
</feature>
<name>A0A2P4Z8T7_9HYPO</name>
<dbReference type="Proteomes" id="UP000054821">
    <property type="component" value="Unassembled WGS sequence"/>
</dbReference>
<protein>
    <submittedName>
        <fullName evidence="2">Uncharacterized protein</fullName>
    </submittedName>
</protein>
<proteinExistence type="predicted"/>
<comment type="caution">
    <text evidence="2">The sequence shown here is derived from an EMBL/GenBank/DDBJ whole genome shotgun (WGS) entry which is preliminary data.</text>
</comment>
<evidence type="ECO:0000313" key="2">
    <source>
        <dbReference type="EMBL" id="PON20703.1"/>
    </source>
</evidence>
<feature type="compositionally biased region" description="Low complexity" evidence="1">
    <location>
        <begin position="19"/>
        <end position="39"/>
    </location>
</feature>
<accession>A0A2P4Z8T7</accession>
<organism evidence="2 3">
    <name type="scientific">Trichoderma gamsii</name>
    <dbReference type="NCBI Taxonomy" id="398673"/>
    <lineage>
        <taxon>Eukaryota</taxon>
        <taxon>Fungi</taxon>
        <taxon>Dikarya</taxon>
        <taxon>Ascomycota</taxon>
        <taxon>Pezizomycotina</taxon>
        <taxon>Sordariomycetes</taxon>
        <taxon>Hypocreomycetidae</taxon>
        <taxon>Hypocreales</taxon>
        <taxon>Hypocreaceae</taxon>
        <taxon>Trichoderma</taxon>
    </lineage>
</organism>
<gene>
    <name evidence="2" type="ORF">TGAM01_v210393</name>
</gene>
<evidence type="ECO:0000313" key="3">
    <source>
        <dbReference type="Proteomes" id="UP000054821"/>
    </source>
</evidence>